<dbReference type="RefSeq" id="WP_200787401.1">
    <property type="nucleotide sequence ID" value="NZ_JAEDAO010000001.1"/>
</dbReference>
<dbReference type="EMBL" id="JAEDAO010000001">
    <property type="protein sequence ID" value="MBK0392466.1"/>
    <property type="molecule type" value="Genomic_DNA"/>
</dbReference>
<reference evidence="1" key="1">
    <citation type="submission" date="2020-12" db="EMBL/GenBank/DDBJ databases">
        <title>Ramlibacter sp. nov., isolated from a freshwater alga, Cryptomonas.</title>
        <authorList>
            <person name="Kim H.M."/>
            <person name="Jeon C.O."/>
        </authorList>
    </citation>
    <scope>NUCLEOTIDE SEQUENCE</scope>
    <source>
        <strain evidence="1">CrO1</strain>
    </source>
</reference>
<dbReference type="AlphaFoldDB" id="A0A934Q0Y0"/>
<protein>
    <submittedName>
        <fullName evidence="1">Uncharacterized protein</fullName>
    </submittedName>
</protein>
<accession>A0A934Q0Y0</accession>
<gene>
    <name evidence="1" type="ORF">I8E28_07670</name>
</gene>
<evidence type="ECO:0000313" key="1">
    <source>
        <dbReference type="EMBL" id="MBK0392466.1"/>
    </source>
</evidence>
<dbReference type="Proteomes" id="UP000617041">
    <property type="component" value="Unassembled WGS sequence"/>
</dbReference>
<sequence>MHVQTPGKRTLALLDAAPMRDPFDLLPLRQLVTANGDAVPAFASQPLLDLLSRPGSFRIVRHGAGGQILAGSGTALAEARRVLERAYGTCVSFGIPSVHTYVDPEAGTSMVPILFMRIDAMRSHRAPLQQVLAECGACTLEIEQRRDRVLVRAEIELSRTLDVEERIAEATGGDAHVLSWLVRYQQPAQAARAQECDA</sequence>
<proteinExistence type="predicted"/>
<organism evidence="1 2">
    <name type="scientific">Ramlibacter algicola</name>
    <dbReference type="NCBI Taxonomy" id="2795217"/>
    <lineage>
        <taxon>Bacteria</taxon>
        <taxon>Pseudomonadati</taxon>
        <taxon>Pseudomonadota</taxon>
        <taxon>Betaproteobacteria</taxon>
        <taxon>Burkholderiales</taxon>
        <taxon>Comamonadaceae</taxon>
        <taxon>Ramlibacter</taxon>
    </lineage>
</organism>
<keyword evidence="2" id="KW-1185">Reference proteome</keyword>
<evidence type="ECO:0000313" key="2">
    <source>
        <dbReference type="Proteomes" id="UP000617041"/>
    </source>
</evidence>
<comment type="caution">
    <text evidence="1">The sequence shown here is derived from an EMBL/GenBank/DDBJ whole genome shotgun (WGS) entry which is preliminary data.</text>
</comment>
<name>A0A934Q0Y0_9BURK</name>